<feature type="compositionally biased region" description="Basic and acidic residues" evidence="9">
    <location>
        <begin position="813"/>
        <end position="828"/>
    </location>
</feature>
<evidence type="ECO:0000313" key="14">
    <source>
        <dbReference type="Proteomes" id="UP001374579"/>
    </source>
</evidence>
<comment type="caution">
    <text evidence="13">The sequence shown here is derived from an EMBL/GenBank/DDBJ whole genome shotgun (WGS) entry which is preliminary data.</text>
</comment>
<evidence type="ECO:0000256" key="7">
    <source>
        <dbReference type="ARBA" id="ARBA00022999"/>
    </source>
</evidence>
<feature type="domain" description="SH2" evidence="10">
    <location>
        <begin position="1473"/>
        <end position="1581"/>
    </location>
</feature>
<feature type="compositionally biased region" description="Polar residues" evidence="9">
    <location>
        <begin position="890"/>
        <end position="907"/>
    </location>
</feature>
<keyword evidence="7 8" id="KW-0727">SH2 domain</keyword>
<dbReference type="InterPro" id="IPR035012">
    <property type="entry name" value="Tensin-like_SH2"/>
</dbReference>
<dbReference type="InterPro" id="IPR033929">
    <property type="entry name" value="Tensin_PTB"/>
</dbReference>
<dbReference type="PANTHER" id="PTHR45734:SF10">
    <property type="entry name" value="BLISTERY, ISOFORM A"/>
    <property type="match status" value="1"/>
</dbReference>
<dbReference type="PROSITE" id="PS50001">
    <property type="entry name" value="SH2"/>
    <property type="match status" value="1"/>
</dbReference>
<evidence type="ECO:0000256" key="8">
    <source>
        <dbReference type="PROSITE-ProRule" id="PRU00191"/>
    </source>
</evidence>
<dbReference type="Pfam" id="PF08416">
    <property type="entry name" value="PTB"/>
    <property type="match status" value="1"/>
</dbReference>
<dbReference type="PANTHER" id="PTHR45734">
    <property type="entry name" value="TENSIN"/>
    <property type="match status" value="1"/>
</dbReference>
<evidence type="ECO:0000256" key="4">
    <source>
        <dbReference type="ARBA" id="ARBA00022801"/>
    </source>
</evidence>
<reference evidence="13 14" key="1">
    <citation type="submission" date="2024-02" db="EMBL/GenBank/DDBJ databases">
        <title>Chromosome-scale genome assembly of the rough periwinkle Littorina saxatilis.</title>
        <authorList>
            <person name="De Jode A."/>
            <person name="Faria R."/>
            <person name="Formenti G."/>
            <person name="Sims Y."/>
            <person name="Smith T.P."/>
            <person name="Tracey A."/>
            <person name="Wood J.M.D."/>
            <person name="Zagrodzka Z.B."/>
            <person name="Johannesson K."/>
            <person name="Butlin R.K."/>
            <person name="Leder E.H."/>
        </authorList>
    </citation>
    <scope>NUCLEOTIDE SEQUENCE [LARGE SCALE GENOMIC DNA]</scope>
    <source>
        <strain evidence="13">Snail1</strain>
        <tissue evidence="13">Muscle</tissue>
    </source>
</reference>
<feature type="domain" description="C2 tensin-type" evidence="12">
    <location>
        <begin position="299"/>
        <end position="424"/>
    </location>
</feature>
<feature type="region of interest" description="Disordered" evidence="9">
    <location>
        <begin position="753"/>
        <end position="776"/>
    </location>
</feature>
<evidence type="ECO:0000256" key="2">
    <source>
        <dbReference type="ARBA" id="ARBA00007881"/>
    </source>
</evidence>
<dbReference type="InterPro" id="IPR036860">
    <property type="entry name" value="SH2_dom_sf"/>
</dbReference>
<feature type="domain" description="Phosphatase tensin-type" evidence="11">
    <location>
        <begin position="122"/>
        <end position="294"/>
    </location>
</feature>
<dbReference type="SUPFAM" id="SSF50729">
    <property type="entry name" value="PH domain-like"/>
    <property type="match status" value="1"/>
</dbReference>
<dbReference type="SMART" id="SM00252">
    <property type="entry name" value="SH2"/>
    <property type="match status" value="1"/>
</dbReference>
<dbReference type="GO" id="GO:0005925">
    <property type="term" value="C:focal adhesion"/>
    <property type="evidence" value="ECO:0007669"/>
    <property type="project" value="TreeGrafter"/>
</dbReference>
<dbReference type="SMART" id="SM01326">
    <property type="entry name" value="PTEN_C2"/>
    <property type="match status" value="1"/>
</dbReference>
<gene>
    <name evidence="13" type="ORF">V1264_011522</name>
</gene>
<feature type="compositionally biased region" description="Low complexity" evidence="9">
    <location>
        <begin position="1028"/>
        <end position="1039"/>
    </location>
</feature>
<dbReference type="InterPro" id="IPR011993">
    <property type="entry name" value="PH-like_dom_sf"/>
</dbReference>
<proteinExistence type="inferred from homology"/>
<dbReference type="InterPro" id="IPR029021">
    <property type="entry name" value="Prot-tyrosine_phosphatase-like"/>
</dbReference>
<dbReference type="Gene3D" id="2.60.40.1110">
    <property type="match status" value="1"/>
</dbReference>
<dbReference type="Gene3D" id="3.90.190.10">
    <property type="entry name" value="Protein tyrosine phosphatase superfamily"/>
    <property type="match status" value="1"/>
</dbReference>
<dbReference type="EMBL" id="JBAMIC010000002">
    <property type="protein sequence ID" value="KAK7111994.1"/>
    <property type="molecule type" value="Genomic_DNA"/>
</dbReference>
<feature type="region of interest" description="Disordered" evidence="9">
    <location>
        <begin position="1155"/>
        <end position="1176"/>
    </location>
</feature>
<organism evidence="13 14">
    <name type="scientific">Littorina saxatilis</name>
    <dbReference type="NCBI Taxonomy" id="31220"/>
    <lineage>
        <taxon>Eukaryota</taxon>
        <taxon>Metazoa</taxon>
        <taxon>Spiralia</taxon>
        <taxon>Lophotrochozoa</taxon>
        <taxon>Mollusca</taxon>
        <taxon>Gastropoda</taxon>
        <taxon>Caenogastropoda</taxon>
        <taxon>Littorinimorpha</taxon>
        <taxon>Littorinoidea</taxon>
        <taxon>Littorinidae</taxon>
        <taxon>Littorina</taxon>
    </lineage>
</organism>
<feature type="compositionally biased region" description="Low complexity" evidence="9">
    <location>
        <begin position="92"/>
        <end position="111"/>
    </location>
</feature>
<feature type="region of interest" description="Disordered" evidence="9">
    <location>
        <begin position="860"/>
        <end position="1004"/>
    </location>
</feature>
<dbReference type="Pfam" id="PF10409">
    <property type="entry name" value="PTEN_C2"/>
    <property type="match status" value="1"/>
</dbReference>
<dbReference type="InterPro" id="IPR000980">
    <property type="entry name" value="SH2"/>
</dbReference>
<keyword evidence="6" id="KW-0965">Cell junction</keyword>
<accession>A0AAN9GL16</accession>
<keyword evidence="4" id="KW-0378">Hydrolase</keyword>
<feature type="compositionally biased region" description="Polar residues" evidence="9">
    <location>
        <begin position="576"/>
        <end position="585"/>
    </location>
</feature>
<feature type="region of interest" description="Disordered" evidence="9">
    <location>
        <begin position="699"/>
        <end position="740"/>
    </location>
</feature>
<sequence length="1754" mass="193766">MCPAAYNNTYKYRIYNVHERESSSNTLATASASTIPKSMSFDRRHLDMYRSFSKPRKQHHHHRYDSDDHLQAGEQGSLFYRSLSNEALNKPQSSRSVGHHTSSSSQGSRGIMSSFRDMLNRSQDGSDELLLDLTYVTERIISMSFPSEGHDTTYAFNLKDVVRMLKTKHGDNYLVLNLSEKRQDLVKANPQVKEYGWPDHLAPPLERLCSVCKAIDAWLNAEPRNVAVLHCKGGRARIAIIIAAYMHYSNICASADQALDRFAMKRFYDDKLGGLPLPSQRRYVHYFAGLLSGAIKINSNPLYLHHILIHGVPNFDTRGGCRPFIKVYQGMQPIFTSGVYNVTDNMQKVCISISPGIPLRGDILIKCYHKKARSGQREVIWQCQFHTCAIQDNNVVFSKQELDDGIHDPRFPDGGKVEFVFGPSSDVPVSVSGFKSDVTVPVDDNEDSLTRSDSYENFHKALAAKGLEKNANVVNGVSAQQDSRAHLAHTQGPWDGSLYATVNKQRRENLEVTSTGLVHNGPSHLPNGSLTSSVDSGYAGPRDTSYGSQQHQAEAYSSSHASQVHQQVQQRKQHSNYNSSTLTRNTGAVVDDTLNYNSVPRQQASVPPLNERSELDELLNNLLSDQVIVTSPTSPQSLPGPRSPPGQLSPNTMSGAKTVTTTTRTYSTYSGTDSGAGRVNPSDKVLIQRAEVTYKVPGQGEERQHYTIAGEPPELEKPRVPKGAFTYTPTSPNSMSQIDQSRTFQTLERDMNKSEHVVSHSLQSQQSPPPRMNTLPYRADYENRYNSLESQQYSTLDSDQASWLQQQQQKLQRMKDGRDSTGRTEQEKQLVQELRSAQNRYYNKRALSEAEEQAMMDSYHQPVHNGPLIPSSAPPSYAPPPRGFGEETGHFNTFTQSQYAESQSFGSNKPPPSPTMQRSTASIPVMPPARSSSKDYMRSRSNSSSNTWQVSPPASRPLARQYSDTLYDRDTGPNLQARHAPSSYSTPPHSPRARSPTHAMGPTATTTYTTYRTIHKDVRDEPMMRVQQQPIQQAKVQPPVQAPPPQLPPSAQQHHNYITEVFVHRVGGEKQGRDRTDGTDDNTQLDDLSRSLQAATNSILEDRVSSTVQPQQLQQQQMQQQLQQQQHQQQQHQQQSFQQSWQEHYQTVSSVRVEQRLDQKPPRMPSTSEPAGSASPVWDNVYSQVQKQEAPAPKPVSVIEEDRITLKPIGPGMQTLEPEATHSSTSTLNRATTPSFPTSPVTPPFPVSSRTMHGATVRSPYCNLSPRAFPPEIPTVTIQRHESTSTLTESLPPVFESTESLSGHGGAMAPVFRSSDPLYAAIPDAATRARMASANRSGGSMIVSPTGTMNSQTMQQQQHQYHQQYQTHSQQHQQQGDGTLHIDTSNRMLAPNMARSPGSAGSPPSPGNLNTLRQQLSAAHSMSGSVVSPHSLTGQSSPSVYFGLSRRGSLSSLADSDMMHATPKFVKDTSKYWYKPNITREDAIVLLRDKAPGTFVIRDSNSFPGAFGLALKVAHIPANVQAKPTNDPQAELVRHFLIEPTPKGVRLRGCSNEPVFGSLAALVYQHSITPLALPCKLSLPDGGDMVDGPGSPEVLSPTELNSAADLLAKGAACNVIFINTVDTESLTGPQAIAKAIKGTIDAQGSLKTTVVHFKVSSQGITLTDNNRKLFFRRHYPVSAVTYCGMDPQDRRWKRDPENPNTPADAKIFGFVARKQGGASDNSCHLFAELDPEQPASAIVNFVTKVMIGQSKVKP</sequence>
<feature type="compositionally biased region" description="Low complexity" evidence="9">
    <location>
        <begin position="557"/>
        <end position="570"/>
    </location>
</feature>
<dbReference type="GO" id="GO:0004721">
    <property type="term" value="F:phosphoprotein phosphatase activity"/>
    <property type="evidence" value="ECO:0007669"/>
    <property type="project" value="UniProtKB-KW"/>
</dbReference>
<evidence type="ECO:0000256" key="9">
    <source>
        <dbReference type="SAM" id="MobiDB-lite"/>
    </source>
</evidence>
<feature type="compositionally biased region" description="Polar residues" evidence="9">
    <location>
        <begin position="1221"/>
        <end position="1231"/>
    </location>
</feature>
<evidence type="ECO:0000256" key="5">
    <source>
        <dbReference type="ARBA" id="ARBA00022912"/>
    </source>
</evidence>
<keyword evidence="14" id="KW-1185">Reference proteome</keyword>
<dbReference type="PROSITE" id="PS51181">
    <property type="entry name" value="PPASE_TENSIN"/>
    <property type="match status" value="1"/>
</dbReference>
<name>A0AAN9GL16_9CAEN</name>
<dbReference type="Gene3D" id="3.30.505.10">
    <property type="entry name" value="SH2 domain"/>
    <property type="match status" value="1"/>
</dbReference>
<dbReference type="CDD" id="cd14508">
    <property type="entry name" value="PTP_tensin"/>
    <property type="match status" value="1"/>
</dbReference>
<feature type="compositionally biased region" description="Pro residues" evidence="9">
    <location>
        <begin position="872"/>
        <end position="882"/>
    </location>
</feature>
<evidence type="ECO:0000313" key="13">
    <source>
        <dbReference type="EMBL" id="KAK7111994.1"/>
    </source>
</evidence>
<dbReference type="InterPro" id="IPR051484">
    <property type="entry name" value="Tensin_PTEN_phosphatase"/>
</dbReference>
<comment type="similarity">
    <text evidence="2">Belongs to the PTEN phosphatase protein family.</text>
</comment>
<evidence type="ECO:0000256" key="3">
    <source>
        <dbReference type="ARBA" id="ARBA00022553"/>
    </source>
</evidence>
<dbReference type="SMART" id="SM00462">
    <property type="entry name" value="PTB"/>
    <property type="match status" value="1"/>
</dbReference>
<feature type="region of interest" description="Disordered" evidence="9">
    <location>
        <begin position="791"/>
        <end position="828"/>
    </location>
</feature>
<dbReference type="SUPFAM" id="SSF55550">
    <property type="entry name" value="SH2 domain"/>
    <property type="match status" value="1"/>
</dbReference>
<dbReference type="InterPro" id="IPR006020">
    <property type="entry name" value="PTB/PI_dom"/>
</dbReference>
<dbReference type="InterPro" id="IPR013625">
    <property type="entry name" value="PTB"/>
</dbReference>
<dbReference type="SUPFAM" id="SSF52799">
    <property type="entry name" value="(Phosphotyrosine protein) phosphatases II"/>
    <property type="match status" value="1"/>
</dbReference>
<evidence type="ECO:0000259" key="12">
    <source>
        <dbReference type="PROSITE" id="PS51182"/>
    </source>
</evidence>
<comment type="subcellular location">
    <subcellularLocation>
        <location evidence="1">Cell junction</location>
    </subcellularLocation>
</comment>
<dbReference type="SUPFAM" id="SSF49562">
    <property type="entry name" value="C2 domain (Calcium/lipid-binding domain, CaLB)"/>
    <property type="match status" value="1"/>
</dbReference>
<evidence type="ECO:0000259" key="11">
    <source>
        <dbReference type="PROSITE" id="PS51181"/>
    </source>
</evidence>
<protein>
    <recommendedName>
        <fullName evidence="15">Phosphatidylinositol-3,4,5-trisphosphate 3-phosphatase</fullName>
    </recommendedName>
</protein>
<dbReference type="Proteomes" id="UP001374579">
    <property type="component" value="Unassembled WGS sequence"/>
</dbReference>
<feature type="region of interest" description="Disordered" evidence="9">
    <location>
        <begin position="630"/>
        <end position="655"/>
    </location>
</feature>
<feature type="region of interest" description="Disordered" evidence="9">
    <location>
        <begin position="1209"/>
        <end position="1252"/>
    </location>
</feature>
<evidence type="ECO:0000256" key="6">
    <source>
        <dbReference type="ARBA" id="ARBA00022949"/>
    </source>
</evidence>
<feature type="compositionally biased region" description="Low complexity" evidence="9">
    <location>
        <begin position="1354"/>
        <end position="1375"/>
    </location>
</feature>
<keyword evidence="3" id="KW-0597">Phosphoprotein</keyword>
<dbReference type="CDD" id="cd09927">
    <property type="entry name" value="SH2_Tensin_like"/>
    <property type="match status" value="1"/>
</dbReference>
<feature type="region of interest" description="Disordered" evidence="9">
    <location>
        <begin position="1354"/>
        <end position="1436"/>
    </location>
</feature>
<dbReference type="InterPro" id="IPR035892">
    <property type="entry name" value="C2_domain_sf"/>
</dbReference>
<dbReference type="Pfam" id="PF00017">
    <property type="entry name" value="SH2"/>
    <property type="match status" value="1"/>
</dbReference>
<feature type="compositionally biased region" description="Polar residues" evidence="9">
    <location>
        <begin position="791"/>
        <end position="803"/>
    </location>
</feature>
<feature type="region of interest" description="Disordered" evidence="9">
    <location>
        <begin position="89"/>
        <end position="111"/>
    </location>
</feature>
<feature type="compositionally biased region" description="Polar residues" evidence="9">
    <location>
        <begin position="939"/>
        <end position="952"/>
    </location>
</feature>
<evidence type="ECO:0000259" key="10">
    <source>
        <dbReference type="PROSITE" id="PS50001"/>
    </source>
</evidence>
<evidence type="ECO:0000256" key="1">
    <source>
        <dbReference type="ARBA" id="ARBA00004282"/>
    </source>
</evidence>
<dbReference type="PROSITE" id="PS51182">
    <property type="entry name" value="C2_TENSIN"/>
    <property type="match status" value="1"/>
</dbReference>
<keyword evidence="5" id="KW-0904">Protein phosphatase</keyword>
<dbReference type="InterPro" id="IPR014020">
    <property type="entry name" value="Tensin_C2-dom"/>
</dbReference>
<dbReference type="InterPro" id="IPR029023">
    <property type="entry name" value="Tensin_phosphatase"/>
</dbReference>
<dbReference type="Gene3D" id="2.30.29.30">
    <property type="entry name" value="Pleckstrin-homology domain (PH domain)/Phosphotyrosine-binding domain (PTB)"/>
    <property type="match status" value="1"/>
</dbReference>
<feature type="compositionally biased region" description="Polar residues" evidence="9">
    <location>
        <begin position="545"/>
        <end position="556"/>
    </location>
</feature>
<feature type="compositionally biased region" description="Polar residues" evidence="9">
    <location>
        <begin position="526"/>
        <end position="535"/>
    </location>
</feature>
<feature type="region of interest" description="Disordered" evidence="9">
    <location>
        <begin position="1028"/>
        <end position="1050"/>
    </location>
</feature>
<feature type="compositionally biased region" description="Polar residues" evidence="9">
    <location>
        <begin position="727"/>
        <end position="740"/>
    </location>
</feature>
<feature type="region of interest" description="Disordered" evidence="9">
    <location>
        <begin position="514"/>
        <end position="585"/>
    </location>
</feature>
<evidence type="ECO:0008006" key="15">
    <source>
        <dbReference type="Google" id="ProtNLM"/>
    </source>
</evidence>
<feature type="compositionally biased region" description="Polar residues" evidence="9">
    <location>
        <begin position="1408"/>
        <end position="1436"/>
    </location>
</feature>
<dbReference type="CDD" id="cd01213">
    <property type="entry name" value="PTB_tensin"/>
    <property type="match status" value="1"/>
</dbReference>